<reference evidence="1" key="1">
    <citation type="submission" date="2022-01" db="EMBL/GenBank/DDBJ databases">
        <authorList>
            <person name="Jo J.-H."/>
            <person name="Im W.-T."/>
        </authorList>
    </citation>
    <scope>NUCLEOTIDE SEQUENCE</scope>
    <source>
        <strain evidence="1">NA20</strain>
    </source>
</reference>
<gene>
    <name evidence="1" type="ORF">LZZ85_00335</name>
</gene>
<keyword evidence="2" id="KW-1185">Reference proteome</keyword>
<accession>A0ABS9KK57</accession>
<proteinExistence type="predicted"/>
<dbReference type="Proteomes" id="UP001165367">
    <property type="component" value="Unassembled WGS sequence"/>
</dbReference>
<name>A0ABS9KK57_9BACT</name>
<evidence type="ECO:0000313" key="1">
    <source>
        <dbReference type="EMBL" id="MCG2612697.1"/>
    </source>
</evidence>
<evidence type="ECO:0008006" key="3">
    <source>
        <dbReference type="Google" id="ProtNLM"/>
    </source>
</evidence>
<dbReference type="EMBL" id="JAKLTR010000001">
    <property type="protein sequence ID" value="MCG2612697.1"/>
    <property type="molecule type" value="Genomic_DNA"/>
</dbReference>
<evidence type="ECO:0000313" key="2">
    <source>
        <dbReference type="Proteomes" id="UP001165367"/>
    </source>
</evidence>
<comment type="caution">
    <text evidence="1">The sequence shown here is derived from an EMBL/GenBank/DDBJ whole genome shotgun (WGS) entry which is preliminary data.</text>
</comment>
<sequence length="454" mass="52722">MRQLTLHEKQTHSTELEEYISHLANTVPVFQEGKVEIRHACYIIPGDTGYIYYDYPYKPVADVFNRDLNNNKLPLHHVSEETLRSFKAFIAKNQEDYPFIYYKYDYRQADSMYALVDMQTNLSFDNDSRKHICDYLAVVHQACHLDSPESHLAVVMEEKEKSNNSYYRIQTTYMPLHIAGSNDTSLACTFLIPEGKSLLTRAELKQILYLIGCYFTSPVLTKLYDERRTSEMLVYQHNLKNLHLVESLAAFQLLIDKVENPQDREIYKMEKNKLNAFRIFSDVLLKIEHLKAGHSDDSISPFLSRGLVATLHFFNEEMNYFKVKPVVAVSKDISRLDRIKLGLALYDRASILWNLYKNSCQAASKEVDSTVTIEVIESDQRVGVVFTNRGLMREDFIAFCRKEASYPKKPNMNDIYRYGGLQIVRDKCDDHHWDLLVDCIAGDDGFKTKITIIF</sequence>
<organism evidence="1 2">
    <name type="scientific">Terrimonas ginsenosidimutans</name>
    <dbReference type="NCBI Taxonomy" id="2908004"/>
    <lineage>
        <taxon>Bacteria</taxon>
        <taxon>Pseudomonadati</taxon>
        <taxon>Bacteroidota</taxon>
        <taxon>Chitinophagia</taxon>
        <taxon>Chitinophagales</taxon>
        <taxon>Chitinophagaceae</taxon>
        <taxon>Terrimonas</taxon>
    </lineage>
</organism>
<protein>
    <recommendedName>
        <fullName evidence="3">Histidine kinase/HSP90-like ATPase domain-containing protein</fullName>
    </recommendedName>
</protein>
<dbReference type="RefSeq" id="WP_237867926.1">
    <property type="nucleotide sequence ID" value="NZ_JAKLTR010000001.1"/>
</dbReference>